<proteinExistence type="predicted"/>
<evidence type="ECO:0000313" key="1">
    <source>
        <dbReference type="EMBL" id="KAJ9652425.1"/>
    </source>
</evidence>
<protein>
    <submittedName>
        <fullName evidence="1">Uncharacterized protein</fullName>
    </submittedName>
</protein>
<name>A0ABQ9NHN2_9PEZI</name>
<keyword evidence="2" id="KW-1185">Reference proteome</keyword>
<organism evidence="1 2">
    <name type="scientific">Coniosporium apollinis</name>
    <dbReference type="NCBI Taxonomy" id="61459"/>
    <lineage>
        <taxon>Eukaryota</taxon>
        <taxon>Fungi</taxon>
        <taxon>Dikarya</taxon>
        <taxon>Ascomycota</taxon>
        <taxon>Pezizomycotina</taxon>
        <taxon>Dothideomycetes</taxon>
        <taxon>Dothideomycetes incertae sedis</taxon>
        <taxon>Coniosporium</taxon>
    </lineage>
</organism>
<accession>A0ABQ9NHN2</accession>
<comment type="caution">
    <text evidence="1">The sequence shown here is derived from an EMBL/GenBank/DDBJ whole genome shotgun (WGS) entry which is preliminary data.</text>
</comment>
<evidence type="ECO:0000313" key="2">
    <source>
        <dbReference type="Proteomes" id="UP001172684"/>
    </source>
</evidence>
<reference evidence="1" key="1">
    <citation type="submission" date="2022-10" db="EMBL/GenBank/DDBJ databases">
        <title>Culturing micro-colonial fungi from biological soil crusts in the Mojave desert and describing Neophaeococcomyces mojavensis, and introducing the new genera and species Taxawa tesnikishii.</title>
        <authorList>
            <person name="Kurbessoian T."/>
            <person name="Stajich J.E."/>
        </authorList>
    </citation>
    <scope>NUCLEOTIDE SEQUENCE</scope>
    <source>
        <strain evidence="1">TK_1</strain>
    </source>
</reference>
<sequence>MLCRSEQYSDAIGIETIGAQLKSDYRVNVDVELSAEADKRKFLNKYNALIDQHGHSRISRVGQQRSTLVMQTPSFETFFLLANADIKRIHDVTAIMTKTIEDKDVQLLQSLLNGDMRPYIKDLVALEE</sequence>
<gene>
    <name evidence="1" type="ORF">H2201_009221</name>
</gene>
<dbReference type="Proteomes" id="UP001172684">
    <property type="component" value="Unassembled WGS sequence"/>
</dbReference>
<dbReference type="EMBL" id="JAPDRL010000419">
    <property type="protein sequence ID" value="KAJ9652425.1"/>
    <property type="molecule type" value="Genomic_DNA"/>
</dbReference>